<dbReference type="PROSITE" id="PS51007">
    <property type="entry name" value="CYTC"/>
    <property type="match status" value="1"/>
</dbReference>
<dbReference type="InterPro" id="IPR051459">
    <property type="entry name" value="Cytochrome_c-type_DH"/>
</dbReference>
<dbReference type="Pfam" id="PF00034">
    <property type="entry name" value="Cytochrom_C"/>
    <property type="match status" value="1"/>
</dbReference>
<keyword evidence="7" id="KW-1185">Reference proteome</keyword>
<name>A0A1Q5P978_9BACT</name>
<evidence type="ECO:0000313" key="6">
    <source>
        <dbReference type="EMBL" id="OKL38692.1"/>
    </source>
</evidence>
<dbReference type="GO" id="GO:0046872">
    <property type="term" value="F:metal ion binding"/>
    <property type="evidence" value="ECO:0007669"/>
    <property type="project" value="UniProtKB-KW"/>
</dbReference>
<organism evidence="6 7">
    <name type="scientific">Pontibacter flavimaris</name>
    <dbReference type="NCBI Taxonomy" id="1797110"/>
    <lineage>
        <taxon>Bacteria</taxon>
        <taxon>Pseudomonadati</taxon>
        <taxon>Bacteroidota</taxon>
        <taxon>Cytophagia</taxon>
        <taxon>Cytophagales</taxon>
        <taxon>Hymenobacteraceae</taxon>
        <taxon>Pontibacter</taxon>
    </lineage>
</organism>
<dbReference type="RefSeq" id="WP_073854713.1">
    <property type="nucleotide sequence ID" value="NZ_LVWA01000012.1"/>
</dbReference>
<evidence type="ECO:0000256" key="1">
    <source>
        <dbReference type="ARBA" id="ARBA00022617"/>
    </source>
</evidence>
<dbReference type="GO" id="GO:0020037">
    <property type="term" value="F:heme binding"/>
    <property type="evidence" value="ECO:0007669"/>
    <property type="project" value="InterPro"/>
</dbReference>
<comment type="caution">
    <text evidence="6">The sequence shown here is derived from an EMBL/GenBank/DDBJ whole genome shotgun (WGS) entry which is preliminary data.</text>
</comment>
<dbReference type="Proteomes" id="UP000186551">
    <property type="component" value="Unassembled WGS sequence"/>
</dbReference>
<keyword evidence="3 4" id="KW-0408">Iron</keyword>
<evidence type="ECO:0000259" key="5">
    <source>
        <dbReference type="PROSITE" id="PS51007"/>
    </source>
</evidence>
<dbReference type="OrthoDB" id="9809720at2"/>
<keyword evidence="2 4" id="KW-0479">Metal-binding</keyword>
<protein>
    <submittedName>
        <fullName evidence="6">Diheme cytochrome c-553</fullName>
    </submittedName>
</protein>
<reference evidence="6 7" key="1">
    <citation type="submission" date="2016-03" db="EMBL/GenBank/DDBJ databases">
        <title>Genome sequence of Pontibacter sp. nov., of the family cytophagaceae, isolated from marine sediment of the Yellow Sea, China.</title>
        <authorList>
            <person name="Zhang G."/>
            <person name="Zhang R."/>
        </authorList>
    </citation>
    <scope>NUCLEOTIDE SEQUENCE [LARGE SCALE GENOMIC DNA]</scope>
    <source>
        <strain evidence="6 7">S10-8</strain>
    </source>
</reference>
<dbReference type="Gene3D" id="1.10.760.10">
    <property type="entry name" value="Cytochrome c-like domain"/>
    <property type="match status" value="1"/>
</dbReference>
<accession>A0A1Q5P978</accession>
<dbReference type="InterPro" id="IPR009056">
    <property type="entry name" value="Cyt_c-like_dom"/>
</dbReference>
<dbReference type="STRING" id="1797110.A3841_06010"/>
<dbReference type="InterPro" id="IPR036909">
    <property type="entry name" value="Cyt_c-like_dom_sf"/>
</dbReference>
<dbReference type="PANTHER" id="PTHR35008">
    <property type="entry name" value="BLL4482 PROTEIN-RELATED"/>
    <property type="match status" value="1"/>
</dbReference>
<dbReference type="PANTHER" id="PTHR35008:SF4">
    <property type="entry name" value="BLL4482 PROTEIN"/>
    <property type="match status" value="1"/>
</dbReference>
<evidence type="ECO:0000256" key="2">
    <source>
        <dbReference type="ARBA" id="ARBA00022723"/>
    </source>
</evidence>
<evidence type="ECO:0000256" key="3">
    <source>
        <dbReference type="ARBA" id="ARBA00023004"/>
    </source>
</evidence>
<evidence type="ECO:0000256" key="4">
    <source>
        <dbReference type="PROSITE-ProRule" id="PRU00433"/>
    </source>
</evidence>
<evidence type="ECO:0000313" key="7">
    <source>
        <dbReference type="Proteomes" id="UP000186551"/>
    </source>
</evidence>
<dbReference type="SUPFAM" id="SSF46626">
    <property type="entry name" value="Cytochrome c"/>
    <property type="match status" value="1"/>
</dbReference>
<dbReference type="GO" id="GO:0009055">
    <property type="term" value="F:electron transfer activity"/>
    <property type="evidence" value="ECO:0007669"/>
    <property type="project" value="InterPro"/>
</dbReference>
<feature type="domain" description="Cytochrome c" evidence="5">
    <location>
        <begin position="45"/>
        <end position="185"/>
    </location>
</feature>
<dbReference type="EMBL" id="LVWA01000012">
    <property type="protein sequence ID" value="OKL38692.1"/>
    <property type="molecule type" value="Genomic_DNA"/>
</dbReference>
<dbReference type="AlphaFoldDB" id="A0A1Q5P978"/>
<proteinExistence type="predicted"/>
<keyword evidence="1 4" id="KW-0349">Heme</keyword>
<gene>
    <name evidence="6" type="ORF">A3841_06010</name>
</gene>
<sequence>MKIFLFISSLLLFSFLLLFTLPLKDLPEKNRKPAGTAAALQEDQEKIKLGEHLVLTSGCHDCHTPKKMTAKGQEFDFSRALSGHPADMPPPDVNRKEMEQKGLVVTQTLTAWVGPWGISYAANLTSDATGIGNWTEKQFFTAIRKGKYKGIETSRSLLPPMPWDMYKNMTDEELSAIFAYLKSTKPIKNVVPAPEPPVTNAPGK</sequence>